<feature type="transmembrane region" description="Helical" evidence="5">
    <location>
        <begin position="268"/>
        <end position="285"/>
    </location>
</feature>
<dbReference type="EMBL" id="BNJG01000002">
    <property type="protein sequence ID" value="GHO56176.1"/>
    <property type="molecule type" value="Genomic_DNA"/>
</dbReference>
<protein>
    <recommendedName>
        <fullName evidence="6">Integral membrane bound transporter domain-containing protein</fullName>
    </recommendedName>
</protein>
<accession>A0ABQ3UU03</accession>
<evidence type="ECO:0000256" key="2">
    <source>
        <dbReference type="ARBA" id="ARBA00022692"/>
    </source>
</evidence>
<feature type="transmembrane region" description="Helical" evidence="5">
    <location>
        <begin position="67"/>
        <end position="87"/>
    </location>
</feature>
<reference evidence="7 8" key="1">
    <citation type="journal article" date="2021" name="Int. J. Syst. Evol. Microbiol.">
        <title>Reticulibacter mediterranei gen. nov., sp. nov., within the new family Reticulibacteraceae fam. nov., and Ktedonospora formicarum gen. nov., sp. nov., Ktedonobacter robiniae sp. nov., Dictyobacter formicarum sp. nov. and Dictyobacter arantiisoli sp. nov., belonging to the class Ktedonobacteria.</title>
        <authorList>
            <person name="Yabe S."/>
            <person name="Zheng Y."/>
            <person name="Wang C.M."/>
            <person name="Sakai Y."/>
            <person name="Abe K."/>
            <person name="Yokota A."/>
            <person name="Donadio S."/>
            <person name="Cavaletti L."/>
            <person name="Monciardini P."/>
        </authorList>
    </citation>
    <scope>NUCLEOTIDE SEQUENCE [LARGE SCALE GENOMIC DNA]</scope>
    <source>
        <strain evidence="7 8">SOSP1-30</strain>
    </source>
</reference>
<evidence type="ECO:0000256" key="4">
    <source>
        <dbReference type="ARBA" id="ARBA00023136"/>
    </source>
</evidence>
<feature type="domain" description="Integral membrane bound transporter" evidence="6">
    <location>
        <begin position="212"/>
        <end position="332"/>
    </location>
</feature>
<feature type="transmembrane region" description="Helical" evidence="5">
    <location>
        <begin position="315"/>
        <end position="335"/>
    </location>
</feature>
<evidence type="ECO:0000256" key="1">
    <source>
        <dbReference type="ARBA" id="ARBA00004141"/>
    </source>
</evidence>
<feature type="transmembrane region" description="Helical" evidence="5">
    <location>
        <begin position="99"/>
        <end position="128"/>
    </location>
</feature>
<evidence type="ECO:0000313" key="7">
    <source>
        <dbReference type="EMBL" id="GHO56176.1"/>
    </source>
</evidence>
<feature type="transmembrane region" description="Helical" evidence="5">
    <location>
        <begin position="244"/>
        <end position="262"/>
    </location>
</feature>
<name>A0ABQ3UU03_9CHLR</name>
<comment type="caution">
    <text evidence="7">The sequence shown here is derived from an EMBL/GenBank/DDBJ whole genome shotgun (WGS) entry which is preliminary data.</text>
</comment>
<keyword evidence="3 5" id="KW-1133">Transmembrane helix</keyword>
<dbReference type="RefSeq" id="WP_201372739.1">
    <property type="nucleotide sequence ID" value="NZ_BNJG01000002.1"/>
</dbReference>
<feature type="transmembrane region" description="Helical" evidence="5">
    <location>
        <begin position="140"/>
        <end position="163"/>
    </location>
</feature>
<organism evidence="7 8">
    <name type="scientific">Ktedonobacter robiniae</name>
    <dbReference type="NCBI Taxonomy" id="2778365"/>
    <lineage>
        <taxon>Bacteria</taxon>
        <taxon>Bacillati</taxon>
        <taxon>Chloroflexota</taxon>
        <taxon>Ktedonobacteria</taxon>
        <taxon>Ktedonobacterales</taxon>
        <taxon>Ktedonobacteraceae</taxon>
        <taxon>Ktedonobacter</taxon>
    </lineage>
</organism>
<dbReference type="InterPro" id="IPR049453">
    <property type="entry name" value="Memb_transporter_dom"/>
</dbReference>
<comment type="subcellular location">
    <subcellularLocation>
        <location evidence="1">Membrane</location>
        <topology evidence="1">Multi-pass membrane protein</topology>
    </subcellularLocation>
</comment>
<feature type="transmembrane region" description="Helical" evidence="5">
    <location>
        <begin position="290"/>
        <end position="309"/>
    </location>
</feature>
<evidence type="ECO:0000313" key="8">
    <source>
        <dbReference type="Proteomes" id="UP000654345"/>
    </source>
</evidence>
<dbReference type="Pfam" id="PF13515">
    <property type="entry name" value="FUSC_2"/>
    <property type="match status" value="1"/>
</dbReference>
<keyword evidence="8" id="KW-1185">Reference proteome</keyword>
<feature type="transmembrane region" description="Helical" evidence="5">
    <location>
        <begin position="214"/>
        <end position="232"/>
    </location>
</feature>
<sequence length="344" mass="36698">MERMAVLFRSNPGAKPNSVKGFYIALAMFLPLLVLTLLGQRAFGVLVMTGALLTSFGDVGTSSRTQAWLLGMTAVGGALMTALGRLIGGPWWGEIVEIFLVVFISGLLSVYGRVAAVMGFLLTIPFVISLANRGGPATALPAAGGFLLGGAILMLFALLFAWLPAHRSTLRNEARPNRPQPRFTTLTAQFTLTSPLLRFSLLRAVGAAVAAGSGWIWGGPPFYWAAITVIICTRQDQEASLMMALQNVVATFLGALLAAVVITGMQNTLVLGLIVVAITCLAFSVKELNYLLYLFFFTILILLLISIATSGQSLAVWRVVTILVGAGIVLVITFLSQLPFFKLS</sequence>
<evidence type="ECO:0000256" key="5">
    <source>
        <dbReference type="SAM" id="Phobius"/>
    </source>
</evidence>
<proteinExistence type="predicted"/>
<dbReference type="Proteomes" id="UP000654345">
    <property type="component" value="Unassembled WGS sequence"/>
</dbReference>
<evidence type="ECO:0000256" key="3">
    <source>
        <dbReference type="ARBA" id="ARBA00022989"/>
    </source>
</evidence>
<evidence type="ECO:0000259" key="6">
    <source>
        <dbReference type="Pfam" id="PF13515"/>
    </source>
</evidence>
<keyword evidence="4 5" id="KW-0472">Membrane</keyword>
<gene>
    <name evidence="7" type="ORF">KSB_46510</name>
</gene>
<feature type="transmembrane region" description="Helical" evidence="5">
    <location>
        <begin position="21"/>
        <end position="47"/>
    </location>
</feature>
<keyword evidence="2 5" id="KW-0812">Transmembrane</keyword>